<protein>
    <submittedName>
        <fullName evidence="1">5-oxoprolinase</fullName>
    </submittedName>
</protein>
<dbReference type="EMBL" id="QDKG01000003">
    <property type="protein sequence ID" value="PVH25036.1"/>
    <property type="molecule type" value="Genomic_DNA"/>
</dbReference>
<proteinExistence type="predicted"/>
<dbReference type="Proteomes" id="UP000245627">
    <property type="component" value="Unassembled WGS sequence"/>
</dbReference>
<organism evidence="1 2">
    <name type="scientific">Sphingobacterium corticibacter</name>
    <dbReference type="NCBI Taxonomy" id="2171749"/>
    <lineage>
        <taxon>Bacteria</taxon>
        <taxon>Pseudomonadati</taxon>
        <taxon>Bacteroidota</taxon>
        <taxon>Sphingobacteriia</taxon>
        <taxon>Sphingobacteriales</taxon>
        <taxon>Sphingobacteriaceae</taxon>
        <taxon>Sphingobacterium</taxon>
    </lineage>
</organism>
<name>A0A2T8HHW4_9SPHI</name>
<gene>
    <name evidence="1" type="ORF">DC487_08865</name>
</gene>
<sequence length="89" mass="9997">MQTPHELYQHLVQNFHHYSIKELVNLNNDLVRNASWGTQKAAFRTAVLNSLARKGVNLSRIISHDDGFTTVQLVAVELGEDNTLIPLAC</sequence>
<keyword evidence="2" id="KW-1185">Reference proteome</keyword>
<dbReference type="RefSeq" id="WP_116775626.1">
    <property type="nucleotide sequence ID" value="NZ_QDKG01000003.1"/>
</dbReference>
<dbReference type="AlphaFoldDB" id="A0A2T8HHW4"/>
<dbReference type="OrthoDB" id="711419at2"/>
<reference evidence="1 2" key="1">
    <citation type="submission" date="2018-04" db="EMBL/GenBank/DDBJ databases">
        <title>Sphingobacterium cortibacter sp. nov.</title>
        <authorList>
            <person name="Li Y."/>
        </authorList>
    </citation>
    <scope>NUCLEOTIDE SEQUENCE [LARGE SCALE GENOMIC DNA]</scope>
    <source>
        <strain evidence="1 2">2c-3</strain>
    </source>
</reference>
<evidence type="ECO:0000313" key="2">
    <source>
        <dbReference type="Proteomes" id="UP000245627"/>
    </source>
</evidence>
<comment type="caution">
    <text evidence="1">The sequence shown here is derived from an EMBL/GenBank/DDBJ whole genome shotgun (WGS) entry which is preliminary data.</text>
</comment>
<accession>A0A2T8HHW4</accession>
<evidence type="ECO:0000313" key="1">
    <source>
        <dbReference type="EMBL" id="PVH25036.1"/>
    </source>
</evidence>